<dbReference type="Proteomes" id="UP001177670">
    <property type="component" value="Unassembled WGS sequence"/>
</dbReference>
<organism evidence="1 2">
    <name type="scientific">Melipona bicolor</name>
    <dbReference type="NCBI Taxonomy" id="60889"/>
    <lineage>
        <taxon>Eukaryota</taxon>
        <taxon>Metazoa</taxon>
        <taxon>Ecdysozoa</taxon>
        <taxon>Arthropoda</taxon>
        <taxon>Hexapoda</taxon>
        <taxon>Insecta</taxon>
        <taxon>Pterygota</taxon>
        <taxon>Neoptera</taxon>
        <taxon>Endopterygota</taxon>
        <taxon>Hymenoptera</taxon>
        <taxon>Apocrita</taxon>
        <taxon>Aculeata</taxon>
        <taxon>Apoidea</taxon>
        <taxon>Anthophila</taxon>
        <taxon>Apidae</taxon>
        <taxon>Melipona</taxon>
    </lineage>
</organism>
<dbReference type="AlphaFoldDB" id="A0AA40G677"/>
<comment type="caution">
    <text evidence="1">The sequence shown here is derived from an EMBL/GenBank/DDBJ whole genome shotgun (WGS) entry which is preliminary data.</text>
</comment>
<dbReference type="EMBL" id="JAHYIQ010000006">
    <property type="protein sequence ID" value="KAK1131209.1"/>
    <property type="molecule type" value="Genomic_DNA"/>
</dbReference>
<reference evidence="1" key="1">
    <citation type="submission" date="2021-10" db="EMBL/GenBank/DDBJ databases">
        <title>Melipona bicolor Genome sequencing and assembly.</title>
        <authorList>
            <person name="Araujo N.S."/>
            <person name="Arias M.C."/>
        </authorList>
    </citation>
    <scope>NUCLEOTIDE SEQUENCE</scope>
    <source>
        <strain evidence="1">USP_2M_L1-L4_2017</strain>
        <tissue evidence="1">Whole body</tissue>
    </source>
</reference>
<accession>A0AA40G677</accession>
<protein>
    <submittedName>
        <fullName evidence="1">Uncharacterized protein</fullName>
    </submittedName>
</protein>
<evidence type="ECO:0000313" key="1">
    <source>
        <dbReference type="EMBL" id="KAK1131209.1"/>
    </source>
</evidence>
<gene>
    <name evidence="1" type="ORF">K0M31_017497</name>
</gene>
<sequence length="227" mass="25864">MSPTGRKLGSIKDVDYELYNGRSGSLLRDIRSQSITMYLRVTELFVRSKDWGLSSLATTGHLSSIHLSTGIKSRYQASLSDPRKKDDPYLDKHRLQRAIDATKQILACSPAIDYFLHSRAISTRLFPKGLTYTRYFCSSKATFYRRTRVILASKRFEEGPICGEKDRQTVAKDWGTLGNESEDECGEIARSASVWRTQSQSAYNRRNNFQLHREKVSFVSARGEMSV</sequence>
<name>A0AA40G677_9HYME</name>
<evidence type="ECO:0000313" key="2">
    <source>
        <dbReference type="Proteomes" id="UP001177670"/>
    </source>
</evidence>
<keyword evidence="2" id="KW-1185">Reference proteome</keyword>
<proteinExistence type="predicted"/>